<dbReference type="RefSeq" id="XP_024937808.1">
    <property type="nucleotide sequence ID" value="XM_025082040.1"/>
</dbReference>
<dbReference type="GeneID" id="112493920"/>
<dbReference type="GO" id="GO:0003676">
    <property type="term" value="F:nucleic acid binding"/>
    <property type="evidence" value="ECO:0007669"/>
    <property type="project" value="InterPro"/>
</dbReference>
<reference evidence="2" key="1">
    <citation type="submission" date="2025-08" db="UniProtKB">
        <authorList>
            <consortium name="RefSeq"/>
        </authorList>
    </citation>
    <scope>IDENTIFICATION</scope>
</reference>
<dbReference type="AlphaFoldDB" id="A0AAJ7RBG2"/>
<dbReference type="PANTHER" id="PTHR47326:SF1">
    <property type="entry name" value="HTH PSQ-TYPE DOMAIN-CONTAINING PROTEIN"/>
    <property type="match status" value="1"/>
</dbReference>
<gene>
    <name evidence="2" type="primary">LOC112493920</name>
</gene>
<accession>A0AAJ7RBG2</accession>
<evidence type="ECO:0000313" key="1">
    <source>
        <dbReference type="Proteomes" id="UP000694920"/>
    </source>
</evidence>
<dbReference type="Proteomes" id="UP000694920">
    <property type="component" value="Unplaced"/>
</dbReference>
<dbReference type="Gene3D" id="3.30.420.10">
    <property type="entry name" value="Ribonuclease H-like superfamily/Ribonuclease H"/>
    <property type="match status" value="1"/>
</dbReference>
<protein>
    <submittedName>
        <fullName evidence="2">Uncharacterized protein LOC112493920</fullName>
    </submittedName>
</protein>
<proteinExistence type="predicted"/>
<organism evidence="1 2">
    <name type="scientific">Cephus cinctus</name>
    <name type="common">Wheat stem sawfly</name>
    <dbReference type="NCBI Taxonomy" id="211228"/>
    <lineage>
        <taxon>Eukaryota</taxon>
        <taxon>Metazoa</taxon>
        <taxon>Ecdysozoa</taxon>
        <taxon>Arthropoda</taxon>
        <taxon>Hexapoda</taxon>
        <taxon>Insecta</taxon>
        <taxon>Pterygota</taxon>
        <taxon>Neoptera</taxon>
        <taxon>Endopterygota</taxon>
        <taxon>Hymenoptera</taxon>
        <taxon>Cephoidea</taxon>
        <taxon>Cephidae</taxon>
        <taxon>Cephus</taxon>
    </lineage>
</organism>
<dbReference type="InterPro" id="IPR036397">
    <property type="entry name" value="RNaseH_sf"/>
</dbReference>
<dbReference type="KEGG" id="ccin:112493920"/>
<name>A0AAJ7RBG2_CEPCN</name>
<sequence>MMFFLTVFPYCDTFCVGMNRKIVQLIVRKVIFPYKIQPQQQLLEHDPATRSAYALWARANLEEDPNFFRSVCFGDECTISSHGIMNRQNTRKRAPENPNWTIPIPLQHQCKINVWAGIVSDRLIGPYFIEGNLDRHKYITLLEEHLDGMLRNVSEVVRRNMWWMQDGAGAHTALIVRAELHRRFPERWIRLHGPVNWPPVV</sequence>
<evidence type="ECO:0000313" key="2">
    <source>
        <dbReference type="RefSeq" id="XP_024937808.1"/>
    </source>
</evidence>
<keyword evidence="1" id="KW-1185">Reference proteome</keyword>
<dbReference type="PANTHER" id="PTHR47326">
    <property type="entry name" value="TRANSPOSABLE ELEMENT TC3 TRANSPOSASE-LIKE PROTEIN"/>
    <property type="match status" value="1"/>
</dbReference>